<dbReference type="AlphaFoldDB" id="A0A5C2S5M0"/>
<gene>
    <name evidence="1" type="ORF">L227DRAFT_169317</name>
</gene>
<keyword evidence="2" id="KW-1185">Reference proteome</keyword>
<dbReference type="InterPro" id="IPR036047">
    <property type="entry name" value="F-box-like_dom_sf"/>
</dbReference>
<organism evidence="1 2">
    <name type="scientific">Lentinus tigrinus ALCF2SS1-6</name>
    <dbReference type="NCBI Taxonomy" id="1328759"/>
    <lineage>
        <taxon>Eukaryota</taxon>
        <taxon>Fungi</taxon>
        <taxon>Dikarya</taxon>
        <taxon>Basidiomycota</taxon>
        <taxon>Agaricomycotina</taxon>
        <taxon>Agaricomycetes</taxon>
        <taxon>Polyporales</taxon>
        <taxon>Polyporaceae</taxon>
        <taxon>Lentinus</taxon>
    </lineage>
</organism>
<dbReference type="OrthoDB" id="2752085at2759"/>
<dbReference type="EMBL" id="ML122272">
    <property type="protein sequence ID" value="RPD58920.1"/>
    <property type="molecule type" value="Genomic_DNA"/>
</dbReference>
<proteinExistence type="predicted"/>
<accession>A0A5C2S5M0</accession>
<reference evidence="1" key="1">
    <citation type="journal article" date="2018" name="Genome Biol. Evol.">
        <title>Genomics and development of Lentinus tigrinus, a white-rot wood-decaying mushroom with dimorphic fruiting bodies.</title>
        <authorList>
            <person name="Wu B."/>
            <person name="Xu Z."/>
            <person name="Knudson A."/>
            <person name="Carlson A."/>
            <person name="Chen N."/>
            <person name="Kovaka S."/>
            <person name="LaButti K."/>
            <person name="Lipzen A."/>
            <person name="Pennachio C."/>
            <person name="Riley R."/>
            <person name="Schakwitz W."/>
            <person name="Umezawa K."/>
            <person name="Ohm R.A."/>
            <person name="Grigoriev I.V."/>
            <person name="Nagy L.G."/>
            <person name="Gibbons J."/>
            <person name="Hibbett D."/>
        </authorList>
    </citation>
    <scope>NUCLEOTIDE SEQUENCE [LARGE SCALE GENOMIC DNA]</scope>
    <source>
        <strain evidence="1">ALCF2SS1-6</strain>
    </source>
</reference>
<evidence type="ECO:0000313" key="2">
    <source>
        <dbReference type="Proteomes" id="UP000313359"/>
    </source>
</evidence>
<dbReference type="SUPFAM" id="SSF81383">
    <property type="entry name" value="F-box domain"/>
    <property type="match status" value="1"/>
</dbReference>
<sequence length="190" mass="21565">MPIPDLPGEITDRIISNVWPDIRSLLNCALVCSRWLPASRHHLFAELRSPSKKSYDLLVSRVLHSESMRPCLASVRSVELIEGRIGERWDPLPPEEKIGHLFIRDFVGHLPNVRSLRFQAEDWIQCPWRFLSLLTVPVALEVGPLRLQIPVVRCAPPDAERAAGVVQPDDQRRVLAGFNSPSPRLHSEPR</sequence>
<protein>
    <recommendedName>
        <fullName evidence="3">F-box domain-containing protein</fullName>
    </recommendedName>
</protein>
<evidence type="ECO:0000313" key="1">
    <source>
        <dbReference type="EMBL" id="RPD58920.1"/>
    </source>
</evidence>
<name>A0A5C2S5M0_9APHY</name>
<evidence type="ECO:0008006" key="3">
    <source>
        <dbReference type="Google" id="ProtNLM"/>
    </source>
</evidence>
<dbReference type="Proteomes" id="UP000313359">
    <property type="component" value="Unassembled WGS sequence"/>
</dbReference>